<dbReference type="InterPro" id="IPR050680">
    <property type="entry name" value="YpeA/RimI_acetyltransf"/>
</dbReference>
<proteinExistence type="predicted"/>
<evidence type="ECO:0000313" key="5">
    <source>
        <dbReference type="Proteomes" id="UP000652760"/>
    </source>
</evidence>
<dbReference type="Gene3D" id="3.40.630.30">
    <property type="match status" value="1"/>
</dbReference>
<dbReference type="EMBL" id="JAENHM010000034">
    <property type="protein sequence ID" value="MBK1838090.1"/>
    <property type="molecule type" value="Genomic_DNA"/>
</dbReference>
<dbReference type="PANTHER" id="PTHR43420:SF47">
    <property type="entry name" value="N-ACETYLTRANSFERASE DOMAIN-CONTAINING PROTEIN"/>
    <property type="match status" value="1"/>
</dbReference>
<dbReference type="PANTHER" id="PTHR43420">
    <property type="entry name" value="ACETYLTRANSFERASE"/>
    <property type="match status" value="1"/>
</dbReference>
<keyword evidence="1" id="KW-0808">Transferase</keyword>
<evidence type="ECO:0000256" key="2">
    <source>
        <dbReference type="ARBA" id="ARBA00023315"/>
    </source>
</evidence>
<dbReference type="InterPro" id="IPR000182">
    <property type="entry name" value="GNAT_dom"/>
</dbReference>
<keyword evidence="5" id="KW-1185">Reference proteome</keyword>
<sequence length="180" mass="19644">MAMVRRLVPEDGEALRMLRLEALRLHPEAFGSSHAEESARPVETFAEWTTRGYIAGGFVDGRLDAMAGLSVPGSAKQMHKGMLWGVYVRESRRGGGLAEAVMDAVLGHAGTQVEQVHLSVAATNVRAFRFYRRLGFEPYGVEPRALKVNGGYVDELLMVKVLDRRTGRPSPGGPQSSHAI</sequence>
<comment type="caution">
    <text evidence="4">The sequence shown here is derived from an EMBL/GenBank/DDBJ whole genome shotgun (WGS) entry which is preliminary data.</text>
</comment>
<evidence type="ECO:0000259" key="3">
    <source>
        <dbReference type="PROSITE" id="PS51186"/>
    </source>
</evidence>
<dbReference type="Pfam" id="PF00583">
    <property type="entry name" value="Acetyltransf_1"/>
    <property type="match status" value="1"/>
</dbReference>
<dbReference type="InterPro" id="IPR016181">
    <property type="entry name" value="Acyl_CoA_acyltransferase"/>
</dbReference>
<keyword evidence="2" id="KW-0012">Acyltransferase</keyword>
<reference evidence="5" key="1">
    <citation type="submission" date="2021-01" db="EMBL/GenBank/DDBJ databases">
        <title>Genome public.</title>
        <authorList>
            <person name="Liu C."/>
            <person name="Sun Q."/>
        </authorList>
    </citation>
    <scope>NUCLEOTIDE SEQUENCE [LARGE SCALE GENOMIC DNA]</scope>
    <source>
        <strain evidence="5">YIM B02556</strain>
    </source>
</reference>
<feature type="domain" description="N-acetyltransferase" evidence="3">
    <location>
        <begin position="2"/>
        <end position="163"/>
    </location>
</feature>
<accession>A0ABS1F3T7</accession>
<evidence type="ECO:0000256" key="1">
    <source>
        <dbReference type="ARBA" id="ARBA00022679"/>
    </source>
</evidence>
<dbReference type="SUPFAM" id="SSF55729">
    <property type="entry name" value="Acyl-CoA N-acyltransferases (Nat)"/>
    <property type="match status" value="1"/>
</dbReference>
<protein>
    <submittedName>
        <fullName evidence="4">GNAT family N-acetyltransferase</fullName>
    </submittedName>
</protein>
<dbReference type="PROSITE" id="PS51186">
    <property type="entry name" value="GNAT"/>
    <property type="match status" value="1"/>
</dbReference>
<gene>
    <name evidence="4" type="ORF">JHL17_11755</name>
</gene>
<dbReference type="Proteomes" id="UP000652760">
    <property type="component" value="Unassembled WGS sequence"/>
</dbReference>
<organism evidence="4 5">
    <name type="scientific">Azospirillum endophyticum</name>
    <dbReference type="NCBI Taxonomy" id="2800326"/>
    <lineage>
        <taxon>Bacteria</taxon>
        <taxon>Pseudomonadati</taxon>
        <taxon>Pseudomonadota</taxon>
        <taxon>Alphaproteobacteria</taxon>
        <taxon>Rhodospirillales</taxon>
        <taxon>Azospirillaceae</taxon>
        <taxon>Azospirillum</taxon>
    </lineage>
</organism>
<evidence type="ECO:0000313" key="4">
    <source>
        <dbReference type="EMBL" id="MBK1838090.1"/>
    </source>
</evidence>
<name>A0ABS1F3T7_9PROT</name>